<dbReference type="InParanoid" id="A0A0R0K537"/>
<dbReference type="AlphaFoldDB" id="A0A0R0K537"/>
<feature type="repeat" description="PPR" evidence="3">
    <location>
        <begin position="215"/>
        <end position="249"/>
    </location>
</feature>
<reference evidence="5" key="2">
    <citation type="submission" date="2018-02" db="UniProtKB">
        <authorList>
            <consortium name="EnsemblPlants"/>
        </authorList>
    </citation>
    <scope>IDENTIFICATION</scope>
    <source>
        <strain evidence="5">Williams 82</strain>
    </source>
</reference>
<sequence>MLLFARNIGSRASLRVSSFHSSPLQNPFPLFFTPSSLSSQNSIFARPMIWFASFLCVMRYPFVSKPSFDDIASESMRSFLQQDRPHLFDSALVPIWVSKDLLNLKGDPKSALKFFKEAGARAGFRHAAESYCVLAHILFCGMFYLDARSVIKEWILLGREFPGCDFFDMLWSTRNVCRPGFGVFDTLFSVLVDLGMLEEAKAMLLEEEQVHGSAKIFTYNIVIGCLAREGGIETARSLFEEMKALGLRPDIVTYNPLIYGYGKVGMLTGAVTVFEEMKDAGCEPDVITYNSLINLKEFLKLLSMILEANKFFVDMIHVGLQPNEFTYTSLIDANCKIGDLNEAFKLESEMQQAGVNLNIVTYTALLDGLCEDGRMREAEELFGALLKAEWTLNQQIYTSLFHGYIKAKMMEKEINKKNFKPDLLLYGTKIWDFCRQNKIEDSMAVIREMMDFGLIANSYIYTTLMDAYFKVGKTTEAVNLLQEMQDLGIKITVVTYGALIDGLCKKGLAQQAVSYFDHMTRTGLQPNIMIYTALIDGLCKNDCVEEAKNLFNEMLDKGISPDKLIYTSLIDGNMKHGNPGEAEFAK</sequence>
<dbReference type="STRING" id="3847.A0A0R0K537"/>
<gene>
    <name evidence="4" type="ORF">GLYMA_05G135600</name>
</gene>
<dbReference type="Pfam" id="PF13041">
    <property type="entry name" value="PPR_2"/>
    <property type="match status" value="3"/>
</dbReference>
<dbReference type="EMBL" id="CM000838">
    <property type="protein sequence ID" value="KRH58559.1"/>
    <property type="molecule type" value="Genomic_DNA"/>
</dbReference>
<dbReference type="InterPro" id="IPR002885">
    <property type="entry name" value="PPR_rpt"/>
</dbReference>
<reference evidence="4" key="3">
    <citation type="submission" date="2018-07" db="EMBL/GenBank/DDBJ databases">
        <title>WGS assembly of Glycine max.</title>
        <authorList>
            <person name="Schmutz J."/>
            <person name="Cannon S."/>
            <person name="Schlueter J."/>
            <person name="Ma J."/>
            <person name="Mitros T."/>
            <person name="Nelson W."/>
            <person name="Hyten D."/>
            <person name="Song Q."/>
            <person name="Thelen J."/>
            <person name="Cheng J."/>
            <person name="Xu D."/>
            <person name="Hellsten U."/>
            <person name="May G."/>
            <person name="Yu Y."/>
            <person name="Sakurai T."/>
            <person name="Umezawa T."/>
            <person name="Bhattacharyya M."/>
            <person name="Sandhu D."/>
            <person name="Valliyodan B."/>
            <person name="Lindquist E."/>
            <person name="Peto M."/>
            <person name="Grant D."/>
            <person name="Shu S."/>
            <person name="Goodstein D."/>
            <person name="Barry K."/>
            <person name="Futrell-Griggs M."/>
            <person name="Abernathy B."/>
            <person name="Du J."/>
            <person name="Tian Z."/>
            <person name="Zhu L."/>
            <person name="Gill N."/>
            <person name="Joshi T."/>
            <person name="Libault M."/>
            <person name="Sethuraman A."/>
            <person name="Zhang X."/>
            <person name="Shinozaki K."/>
            <person name="Nguyen H."/>
            <person name="Wing R."/>
            <person name="Cregan P."/>
            <person name="Specht J."/>
            <person name="Grimwood J."/>
            <person name="Rokhsar D."/>
            <person name="Stacey G."/>
            <person name="Shoemaker R."/>
            <person name="Jackson S."/>
        </authorList>
    </citation>
    <scope>NUCLEOTIDE SEQUENCE</scope>
    <source>
        <tissue evidence="4">Callus</tissue>
    </source>
</reference>
<organism evidence="4">
    <name type="scientific">Glycine max</name>
    <name type="common">Soybean</name>
    <name type="synonym">Glycine hispida</name>
    <dbReference type="NCBI Taxonomy" id="3847"/>
    <lineage>
        <taxon>Eukaryota</taxon>
        <taxon>Viridiplantae</taxon>
        <taxon>Streptophyta</taxon>
        <taxon>Embryophyta</taxon>
        <taxon>Tracheophyta</taxon>
        <taxon>Spermatophyta</taxon>
        <taxon>Magnoliopsida</taxon>
        <taxon>eudicotyledons</taxon>
        <taxon>Gunneridae</taxon>
        <taxon>Pentapetalae</taxon>
        <taxon>rosids</taxon>
        <taxon>fabids</taxon>
        <taxon>Fabales</taxon>
        <taxon>Fabaceae</taxon>
        <taxon>Papilionoideae</taxon>
        <taxon>50 kb inversion clade</taxon>
        <taxon>NPAAA clade</taxon>
        <taxon>indigoferoid/millettioid clade</taxon>
        <taxon>Phaseoleae</taxon>
        <taxon>Glycine</taxon>
        <taxon>Glycine subgen. Soja</taxon>
    </lineage>
</organism>
<dbReference type="EnsemblPlants" id="KRH58559">
    <property type="protein sequence ID" value="KRH58559"/>
    <property type="gene ID" value="GLYMA_05G135600"/>
</dbReference>
<dbReference type="GO" id="GO:0003729">
    <property type="term" value="F:mRNA binding"/>
    <property type="evidence" value="ECO:0000318"/>
    <property type="project" value="GO_Central"/>
</dbReference>
<dbReference type="PaxDb" id="3847-GLYMA05G26600.3"/>
<reference evidence="4 5" key="1">
    <citation type="journal article" date="2010" name="Nature">
        <title>Genome sequence of the palaeopolyploid soybean.</title>
        <authorList>
            <person name="Schmutz J."/>
            <person name="Cannon S.B."/>
            <person name="Schlueter J."/>
            <person name="Ma J."/>
            <person name="Mitros T."/>
            <person name="Nelson W."/>
            <person name="Hyten D.L."/>
            <person name="Song Q."/>
            <person name="Thelen J.J."/>
            <person name="Cheng J."/>
            <person name="Xu D."/>
            <person name="Hellsten U."/>
            <person name="May G.D."/>
            <person name="Yu Y."/>
            <person name="Sakurai T."/>
            <person name="Umezawa T."/>
            <person name="Bhattacharyya M.K."/>
            <person name="Sandhu D."/>
            <person name="Valliyodan B."/>
            <person name="Lindquist E."/>
            <person name="Peto M."/>
            <person name="Grant D."/>
            <person name="Shu S."/>
            <person name="Goodstein D."/>
            <person name="Barry K."/>
            <person name="Futrell-Griggs M."/>
            <person name="Abernathy B."/>
            <person name="Du J."/>
            <person name="Tian Z."/>
            <person name="Zhu L."/>
            <person name="Gill N."/>
            <person name="Joshi T."/>
            <person name="Libault M."/>
            <person name="Sethuraman A."/>
            <person name="Zhang X.-C."/>
            <person name="Shinozaki K."/>
            <person name="Nguyen H.T."/>
            <person name="Wing R.A."/>
            <person name="Cregan P."/>
            <person name="Specht J."/>
            <person name="Grimwood J."/>
            <person name="Rokhsar D."/>
            <person name="Stacey G."/>
            <person name="Shoemaker R.C."/>
            <person name="Jackson S.A."/>
        </authorList>
    </citation>
    <scope>NUCLEOTIDE SEQUENCE</scope>
    <source>
        <strain evidence="5">cv. Williams 82</strain>
        <tissue evidence="4">Callus</tissue>
    </source>
</reference>
<dbReference type="Pfam" id="PF13812">
    <property type="entry name" value="PPR_3"/>
    <property type="match status" value="1"/>
</dbReference>
<feature type="repeat" description="PPR" evidence="3">
    <location>
        <begin position="527"/>
        <end position="561"/>
    </location>
</feature>
<evidence type="ECO:0000313" key="5">
    <source>
        <dbReference type="EnsemblPlants" id="KRH58559"/>
    </source>
</evidence>
<keyword evidence="6" id="KW-1185">Reference proteome</keyword>
<feature type="repeat" description="PPR" evidence="3">
    <location>
        <begin position="250"/>
        <end position="284"/>
    </location>
</feature>
<dbReference type="Gene3D" id="1.25.40.10">
    <property type="entry name" value="Tetratricopeptide repeat domain"/>
    <property type="match status" value="4"/>
</dbReference>
<comment type="similarity">
    <text evidence="1">Belongs to the PPR family. P subfamily.</text>
</comment>
<evidence type="ECO:0000256" key="2">
    <source>
        <dbReference type="ARBA" id="ARBA00022737"/>
    </source>
</evidence>
<feature type="repeat" description="PPR" evidence="3">
    <location>
        <begin position="323"/>
        <end position="357"/>
    </location>
</feature>
<keyword evidence="2" id="KW-0677">Repeat</keyword>
<accession>A0A0R0K537</accession>
<evidence type="ECO:0008006" key="7">
    <source>
        <dbReference type="Google" id="ProtNLM"/>
    </source>
</evidence>
<dbReference type="NCBIfam" id="TIGR00756">
    <property type="entry name" value="PPR"/>
    <property type="match status" value="7"/>
</dbReference>
<proteinExistence type="inferred from homology"/>
<dbReference type="InterPro" id="IPR050872">
    <property type="entry name" value="PPR_P_subfamily"/>
</dbReference>
<feature type="repeat" description="PPR" evidence="3">
    <location>
        <begin position="457"/>
        <end position="491"/>
    </location>
</feature>
<protein>
    <recommendedName>
        <fullName evidence="7">Pentacotripeptide-repeat region of PRORP domain-containing protein</fullName>
    </recommendedName>
</protein>
<dbReference type="SMR" id="A0A0R0K537"/>
<evidence type="ECO:0000256" key="3">
    <source>
        <dbReference type="PROSITE-ProRule" id="PRU00708"/>
    </source>
</evidence>
<feature type="repeat" description="PPR" evidence="3">
    <location>
        <begin position="492"/>
        <end position="526"/>
    </location>
</feature>
<evidence type="ECO:0000313" key="4">
    <source>
        <dbReference type="EMBL" id="KRH58559.1"/>
    </source>
</evidence>
<dbReference type="Gramene" id="KRH58559">
    <property type="protein sequence ID" value="KRH58559"/>
    <property type="gene ID" value="GLYMA_05G135600"/>
</dbReference>
<dbReference type="InterPro" id="IPR011990">
    <property type="entry name" value="TPR-like_helical_dom_sf"/>
</dbReference>
<dbReference type="PANTHER" id="PTHR46128:SF354">
    <property type="entry name" value="PENTACOTRIPEPTIDE-REPEAT REGION OF PRORP DOMAIN-CONTAINING PROTEIN"/>
    <property type="match status" value="1"/>
</dbReference>
<evidence type="ECO:0000256" key="1">
    <source>
        <dbReference type="ARBA" id="ARBA00007626"/>
    </source>
</evidence>
<evidence type="ECO:0000313" key="6">
    <source>
        <dbReference type="Proteomes" id="UP000008827"/>
    </source>
</evidence>
<dbReference type="Proteomes" id="UP000008827">
    <property type="component" value="Chromosome 5"/>
</dbReference>
<dbReference type="PANTHER" id="PTHR46128">
    <property type="entry name" value="MITOCHONDRIAL GROUP I INTRON SPLICING FACTOR CCM1"/>
    <property type="match status" value="1"/>
</dbReference>
<dbReference type="PROSITE" id="PS51375">
    <property type="entry name" value="PPR"/>
    <property type="match status" value="7"/>
</dbReference>
<name>A0A0R0K537_SOYBN</name>
<feature type="repeat" description="PPR" evidence="3">
    <location>
        <begin position="358"/>
        <end position="392"/>
    </location>
</feature>